<sequence>MATPPLYDGSMATCKAFINACRLYISAKPHKFTILQVKIMWVLGFMQTGMAQLFWDQFMGYMNSPAFRTQYLESNKLDPIKLLYADIYKAFGNPNKQVTAIQEITTIKQGMKTGKEHIQSFFFFFLNSKCYLLGYGKMVGIHEFKRSLNSPLLDKIMVVPDLPTTLEKWYNLAVHLDRQWRQAIAEKKSWDQTQPLNRTNNPDNQFETPLSWLTRDPNAMDVDCNRSQCQCYNCGQVGHFACNCTQPCCQQTRLVEVWNSSTEAKQEELRRMMGAGNVDAAPEESTTHQASTSMPNTQHFWFHQ</sequence>
<name>A0A2A9NQA5_9AGAR</name>
<dbReference type="PROSITE" id="PS50158">
    <property type="entry name" value="ZF_CCHC"/>
    <property type="match status" value="1"/>
</dbReference>
<keyword evidence="1" id="KW-0507">mRNA processing</keyword>
<dbReference type="AlphaFoldDB" id="A0A2A9NQA5"/>
<dbReference type="STRING" id="703135.A0A2A9NQA5"/>
<protein>
    <recommendedName>
        <fullName evidence="3">CCHC-type domain-containing protein</fullName>
    </recommendedName>
</protein>
<accession>A0A2A9NQA5</accession>
<evidence type="ECO:0000313" key="4">
    <source>
        <dbReference type="EMBL" id="PFH49863.1"/>
    </source>
</evidence>
<keyword evidence="2" id="KW-0862">Zinc</keyword>
<reference evidence="4 5" key="1">
    <citation type="submission" date="2014-02" db="EMBL/GenBank/DDBJ databases">
        <title>Transposable element dynamics among asymbiotic and ectomycorrhizal Amanita fungi.</title>
        <authorList>
            <consortium name="DOE Joint Genome Institute"/>
            <person name="Hess J."/>
            <person name="Skrede I."/>
            <person name="Wolfe B."/>
            <person name="LaButti K."/>
            <person name="Ohm R.A."/>
            <person name="Grigoriev I.V."/>
            <person name="Pringle A."/>
        </authorList>
    </citation>
    <scope>NUCLEOTIDE SEQUENCE [LARGE SCALE GENOMIC DNA]</scope>
    <source>
        <strain evidence="4 5">SKay4041</strain>
    </source>
</reference>
<evidence type="ECO:0000256" key="1">
    <source>
        <dbReference type="ARBA" id="ARBA00022664"/>
    </source>
</evidence>
<organism evidence="4 5">
    <name type="scientific">Amanita thiersii Skay4041</name>
    <dbReference type="NCBI Taxonomy" id="703135"/>
    <lineage>
        <taxon>Eukaryota</taxon>
        <taxon>Fungi</taxon>
        <taxon>Dikarya</taxon>
        <taxon>Basidiomycota</taxon>
        <taxon>Agaricomycotina</taxon>
        <taxon>Agaricomycetes</taxon>
        <taxon>Agaricomycetidae</taxon>
        <taxon>Agaricales</taxon>
        <taxon>Pluteineae</taxon>
        <taxon>Amanitaceae</taxon>
        <taxon>Amanita</taxon>
    </lineage>
</organism>
<dbReference type="SUPFAM" id="SSF57756">
    <property type="entry name" value="Retrovirus zinc finger-like domains"/>
    <property type="match status" value="1"/>
</dbReference>
<dbReference type="Pfam" id="PF00098">
    <property type="entry name" value="zf-CCHC"/>
    <property type="match status" value="1"/>
</dbReference>
<dbReference type="GO" id="GO:0003676">
    <property type="term" value="F:nucleic acid binding"/>
    <property type="evidence" value="ECO:0007669"/>
    <property type="project" value="InterPro"/>
</dbReference>
<evidence type="ECO:0000256" key="2">
    <source>
        <dbReference type="PROSITE-ProRule" id="PRU00047"/>
    </source>
</evidence>
<dbReference type="InterPro" id="IPR036875">
    <property type="entry name" value="Znf_CCHC_sf"/>
</dbReference>
<evidence type="ECO:0000259" key="3">
    <source>
        <dbReference type="PROSITE" id="PS50158"/>
    </source>
</evidence>
<keyword evidence="5" id="KW-1185">Reference proteome</keyword>
<dbReference type="InterPro" id="IPR001878">
    <property type="entry name" value="Znf_CCHC"/>
</dbReference>
<evidence type="ECO:0000313" key="5">
    <source>
        <dbReference type="Proteomes" id="UP000242287"/>
    </source>
</evidence>
<keyword evidence="2" id="KW-0863">Zinc-finger</keyword>
<feature type="domain" description="CCHC-type" evidence="3">
    <location>
        <begin position="231"/>
        <end position="246"/>
    </location>
</feature>
<dbReference type="Proteomes" id="UP000242287">
    <property type="component" value="Unassembled WGS sequence"/>
</dbReference>
<dbReference type="GO" id="GO:0006397">
    <property type="term" value="P:mRNA processing"/>
    <property type="evidence" value="ECO:0007669"/>
    <property type="project" value="UniProtKB-KW"/>
</dbReference>
<dbReference type="EMBL" id="KZ302017">
    <property type="protein sequence ID" value="PFH49863.1"/>
    <property type="molecule type" value="Genomic_DNA"/>
</dbReference>
<proteinExistence type="predicted"/>
<gene>
    <name evidence="4" type="ORF">AMATHDRAFT_146584</name>
</gene>
<keyword evidence="2" id="KW-0479">Metal-binding</keyword>
<dbReference type="OrthoDB" id="8026949at2759"/>
<dbReference type="GO" id="GO:0008270">
    <property type="term" value="F:zinc ion binding"/>
    <property type="evidence" value="ECO:0007669"/>
    <property type="project" value="UniProtKB-KW"/>
</dbReference>
<dbReference type="SMART" id="SM00343">
    <property type="entry name" value="ZnF_C2HC"/>
    <property type="match status" value="1"/>
</dbReference>